<dbReference type="InterPro" id="IPR036249">
    <property type="entry name" value="Thioredoxin-like_sf"/>
</dbReference>
<keyword evidence="1" id="KW-0813">Transport</keyword>
<keyword evidence="1" id="KW-0249">Electron transport</keyword>
<dbReference type="PANTHER" id="PTHR10438:SF434">
    <property type="entry name" value="THIOREDOXIN H9"/>
    <property type="match status" value="1"/>
</dbReference>
<dbReference type="EMBL" id="JADCNM010000001">
    <property type="protein sequence ID" value="KAG0501402.1"/>
    <property type="molecule type" value="Genomic_DNA"/>
</dbReference>
<dbReference type="PANTHER" id="PTHR10438">
    <property type="entry name" value="THIOREDOXIN"/>
    <property type="match status" value="1"/>
</dbReference>
<sequence length="170" mass="19311">MGNCLGRNRTSSSSHLKSDFHGGNVHVIDSQESWDEKISEAKKEGKIIVANFSASWCGPCRMMTPLYNELSVKYPQLTFLAIDVDELMELSSSWDVHATPTFFFLKDGRQTDKLVGANKLELEKKYSPLQNPVLHVMLLTECKINLQFPLWFTLLGVVLKFPRLGRQFST</sequence>
<keyword evidence="2" id="KW-1015">Disulfide bond</keyword>
<dbReference type="FunFam" id="3.40.30.10:FF:000245">
    <property type="entry name" value="Thioredoxin"/>
    <property type="match status" value="1"/>
</dbReference>
<evidence type="ECO:0000259" key="4">
    <source>
        <dbReference type="PROSITE" id="PS51352"/>
    </source>
</evidence>
<accession>A0A835SC10</accession>
<reference evidence="5 6" key="1">
    <citation type="journal article" date="2020" name="Nat. Food">
        <title>A phased Vanilla planifolia genome enables genetic improvement of flavour and production.</title>
        <authorList>
            <person name="Hasing T."/>
            <person name="Tang H."/>
            <person name="Brym M."/>
            <person name="Khazi F."/>
            <person name="Huang T."/>
            <person name="Chambers A.H."/>
        </authorList>
    </citation>
    <scope>NUCLEOTIDE SEQUENCE [LARGE SCALE GENOMIC DNA]</scope>
    <source>
        <tissue evidence="5">Leaf</tissue>
    </source>
</reference>
<dbReference type="CDD" id="cd02947">
    <property type="entry name" value="TRX_family"/>
    <property type="match status" value="1"/>
</dbReference>
<dbReference type="InterPro" id="IPR017937">
    <property type="entry name" value="Thioredoxin_CS"/>
</dbReference>
<evidence type="ECO:0000256" key="3">
    <source>
        <dbReference type="ARBA" id="ARBA00023284"/>
    </source>
</evidence>
<comment type="caution">
    <text evidence="5">The sequence shown here is derived from an EMBL/GenBank/DDBJ whole genome shotgun (WGS) entry which is preliminary data.</text>
</comment>
<evidence type="ECO:0000256" key="1">
    <source>
        <dbReference type="ARBA" id="ARBA00022982"/>
    </source>
</evidence>
<gene>
    <name evidence="5" type="ORF">HPP92_001474</name>
</gene>
<keyword evidence="3" id="KW-0676">Redox-active center</keyword>
<dbReference type="PROSITE" id="PS51352">
    <property type="entry name" value="THIOREDOXIN_2"/>
    <property type="match status" value="1"/>
</dbReference>
<dbReference type="InterPro" id="IPR050620">
    <property type="entry name" value="Thioredoxin_H-type-like"/>
</dbReference>
<dbReference type="SUPFAM" id="SSF52833">
    <property type="entry name" value="Thioredoxin-like"/>
    <property type="match status" value="1"/>
</dbReference>
<proteinExistence type="predicted"/>
<dbReference type="InterPro" id="IPR013766">
    <property type="entry name" value="Thioredoxin_domain"/>
</dbReference>
<dbReference type="OrthoDB" id="2121326at2759"/>
<feature type="domain" description="Thioredoxin" evidence="4">
    <location>
        <begin position="5"/>
        <end position="131"/>
    </location>
</feature>
<protein>
    <recommendedName>
        <fullName evidence="4">Thioredoxin domain-containing protein</fullName>
    </recommendedName>
</protein>
<evidence type="ECO:0000313" key="6">
    <source>
        <dbReference type="Proteomes" id="UP000639772"/>
    </source>
</evidence>
<organism evidence="5 6">
    <name type="scientific">Vanilla planifolia</name>
    <name type="common">Vanilla</name>
    <dbReference type="NCBI Taxonomy" id="51239"/>
    <lineage>
        <taxon>Eukaryota</taxon>
        <taxon>Viridiplantae</taxon>
        <taxon>Streptophyta</taxon>
        <taxon>Embryophyta</taxon>
        <taxon>Tracheophyta</taxon>
        <taxon>Spermatophyta</taxon>
        <taxon>Magnoliopsida</taxon>
        <taxon>Liliopsida</taxon>
        <taxon>Asparagales</taxon>
        <taxon>Orchidaceae</taxon>
        <taxon>Vanilloideae</taxon>
        <taxon>Vanilleae</taxon>
        <taxon>Vanilla</taxon>
    </lineage>
</organism>
<evidence type="ECO:0000256" key="2">
    <source>
        <dbReference type="ARBA" id="ARBA00023157"/>
    </source>
</evidence>
<dbReference type="Pfam" id="PF00085">
    <property type="entry name" value="Thioredoxin"/>
    <property type="match status" value="1"/>
</dbReference>
<dbReference type="Proteomes" id="UP000639772">
    <property type="component" value="Chromosome 1"/>
</dbReference>
<name>A0A835SC10_VANPL</name>
<dbReference type="PROSITE" id="PS00194">
    <property type="entry name" value="THIOREDOXIN_1"/>
    <property type="match status" value="1"/>
</dbReference>
<dbReference type="Gene3D" id="3.40.30.10">
    <property type="entry name" value="Glutaredoxin"/>
    <property type="match status" value="1"/>
</dbReference>
<dbReference type="AlphaFoldDB" id="A0A835SC10"/>
<evidence type="ECO:0000313" key="5">
    <source>
        <dbReference type="EMBL" id="KAG0501402.1"/>
    </source>
</evidence>